<dbReference type="SMART" id="SM00133">
    <property type="entry name" value="S_TK_X"/>
    <property type="match status" value="1"/>
</dbReference>
<evidence type="ECO:0000256" key="4">
    <source>
        <dbReference type="ARBA" id="ARBA00022741"/>
    </source>
</evidence>
<evidence type="ECO:0000256" key="3">
    <source>
        <dbReference type="ARBA" id="ARBA00022679"/>
    </source>
</evidence>
<dbReference type="InterPro" id="IPR000719">
    <property type="entry name" value="Prot_kinase_dom"/>
</dbReference>
<dbReference type="InterPro" id="IPR011009">
    <property type="entry name" value="Kinase-like_dom_sf"/>
</dbReference>
<dbReference type="SMART" id="SM00220">
    <property type="entry name" value="S_TKc"/>
    <property type="match status" value="1"/>
</dbReference>
<keyword evidence="6 9" id="KW-0067">ATP-binding</keyword>
<evidence type="ECO:0000313" key="13">
    <source>
        <dbReference type="EMBL" id="KAG0250229.1"/>
    </source>
</evidence>
<accession>A0A9P6PQX3</accession>
<dbReference type="Gene3D" id="1.10.510.10">
    <property type="entry name" value="Transferase(Phosphotransferase) domain 1"/>
    <property type="match status" value="1"/>
</dbReference>
<dbReference type="FunFam" id="1.10.510.10:FF:000005">
    <property type="entry name" value="cAMP-dependent protein kinase catalytic subunit alpha"/>
    <property type="match status" value="1"/>
</dbReference>
<feature type="region of interest" description="Disordered" evidence="10">
    <location>
        <begin position="372"/>
        <end position="471"/>
    </location>
</feature>
<feature type="binding site" evidence="9">
    <location>
        <position position="127"/>
    </location>
    <ligand>
        <name>ATP</name>
        <dbReference type="ChEBI" id="CHEBI:30616"/>
    </ligand>
</feature>
<dbReference type="EC" id="2.7.11.11" evidence="1"/>
<dbReference type="OrthoDB" id="63267at2759"/>
<sequence length="579" mass="66072">MSNGHGNFEPGGMAMASVSPLEEAALRSEQYQEHQRRLQEKFGLQHQHQMDLAQTSTHPHDPVPNDGTQPYYTSQGQLIIPTASPCYDARPQYGLSDFELLETLGTGTFGRVYLTKFRHDHSFYAMKVLKKTEVVRLKQVEHINSEKQILSQVHFPFIVNLFTTFQDDRNLYMLLEYVIGGELFSHLRKAGRFTNDMTRFYAAEIVLAIEYLHSRDIIYRDLKPENLLLDSAGHVKITDFGFAKRVEDRTWTLCGTPEYLAPEIIQSKGHGKAVDWWALGILIFEMLAGYPPFFDDNPFGIYEKILAGRIYFPAHIDSTAKDLIKKLLTADRTKRLGNLKDGSDDIKNHKWFRGVDWQGLLDRTVTAPIVPPYVHPGDTGNFEKYPEIGNQSSIPHEYQQSRSQPQSQPWTWPSEQGQSLQHNYPLSTHSQQLLLQQQQQKQQQHHQYQNQYQQQEQYQQQPHPFAGATQSPLIGFERKLSKRTRLDTDEEMVEGVNPSLSCQAFSGFDSTAAVTGPVSGARIAQDHGLVSPLSPFPLTGNPSRLTDFLHGPDPKRRKGEQENEWPTRPETPDSPMEIT</sequence>
<feature type="compositionally biased region" description="Basic and acidic residues" evidence="10">
    <location>
        <begin position="550"/>
        <end position="571"/>
    </location>
</feature>
<dbReference type="PROSITE" id="PS51285">
    <property type="entry name" value="AGC_KINASE_CTER"/>
    <property type="match status" value="1"/>
</dbReference>
<dbReference type="Proteomes" id="UP000726737">
    <property type="component" value="Unassembled WGS sequence"/>
</dbReference>
<evidence type="ECO:0000256" key="1">
    <source>
        <dbReference type="ARBA" id="ARBA00012444"/>
    </source>
</evidence>
<dbReference type="PANTHER" id="PTHR24353">
    <property type="entry name" value="CYCLIC NUCLEOTIDE-DEPENDENT PROTEIN KINASE"/>
    <property type="match status" value="1"/>
</dbReference>
<keyword evidence="3" id="KW-0808">Transferase</keyword>
<protein>
    <recommendedName>
        <fullName evidence="1">cAMP-dependent protein kinase</fullName>
        <ecNumber evidence="1">2.7.11.11</ecNumber>
    </recommendedName>
</protein>
<dbReference type="GO" id="GO:0005524">
    <property type="term" value="F:ATP binding"/>
    <property type="evidence" value="ECO:0007669"/>
    <property type="project" value="UniProtKB-UniRule"/>
</dbReference>
<dbReference type="EMBL" id="JAAAJA010000712">
    <property type="protein sequence ID" value="KAG0250229.1"/>
    <property type="molecule type" value="Genomic_DNA"/>
</dbReference>
<dbReference type="PROSITE" id="PS00107">
    <property type="entry name" value="PROTEIN_KINASE_ATP"/>
    <property type="match status" value="1"/>
</dbReference>
<dbReference type="GO" id="GO:0005829">
    <property type="term" value="C:cytosol"/>
    <property type="evidence" value="ECO:0007669"/>
    <property type="project" value="TreeGrafter"/>
</dbReference>
<dbReference type="AlphaFoldDB" id="A0A9P6PQX3"/>
<evidence type="ECO:0000259" key="12">
    <source>
        <dbReference type="PROSITE" id="PS51285"/>
    </source>
</evidence>
<evidence type="ECO:0000259" key="11">
    <source>
        <dbReference type="PROSITE" id="PS50011"/>
    </source>
</evidence>
<dbReference type="PROSITE" id="PS50011">
    <property type="entry name" value="PROTEIN_KINASE_DOM"/>
    <property type="match status" value="1"/>
</dbReference>
<dbReference type="CDD" id="cd05580">
    <property type="entry name" value="STKc_PKA_like"/>
    <property type="match status" value="1"/>
</dbReference>
<evidence type="ECO:0000256" key="7">
    <source>
        <dbReference type="ARBA" id="ARBA00047292"/>
    </source>
</evidence>
<dbReference type="InterPro" id="IPR000961">
    <property type="entry name" value="AGC-kinase_C"/>
</dbReference>
<proteinExistence type="predicted"/>
<feature type="compositionally biased region" description="Polar residues" evidence="10">
    <location>
        <begin position="417"/>
        <end position="428"/>
    </location>
</feature>
<evidence type="ECO:0000256" key="2">
    <source>
        <dbReference type="ARBA" id="ARBA00022527"/>
    </source>
</evidence>
<dbReference type="Pfam" id="PF00069">
    <property type="entry name" value="Pkinase"/>
    <property type="match status" value="1"/>
</dbReference>
<feature type="compositionally biased region" description="Low complexity" evidence="10">
    <location>
        <begin position="429"/>
        <end position="461"/>
    </location>
</feature>
<evidence type="ECO:0000256" key="10">
    <source>
        <dbReference type="SAM" id="MobiDB-lite"/>
    </source>
</evidence>
<dbReference type="PANTHER" id="PTHR24353:SF37">
    <property type="entry name" value="CAMP-DEPENDENT PROTEIN KINASE CATALYTIC SUBUNIT PRKX"/>
    <property type="match status" value="1"/>
</dbReference>
<feature type="compositionally biased region" description="Low complexity" evidence="10">
    <location>
        <begin position="400"/>
        <end position="416"/>
    </location>
</feature>
<organism evidence="13 14">
    <name type="scientific">Mortierella polycephala</name>
    <dbReference type="NCBI Taxonomy" id="41804"/>
    <lineage>
        <taxon>Eukaryota</taxon>
        <taxon>Fungi</taxon>
        <taxon>Fungi incertae sedis</taxon>
        <taxon>Mucoromycota</taxon>
        <taxon>Mortierellomycotina</taxon>
        <taxon>Mortierellomycetes</taxon>
        <taxon>Mortierellales</taxon>
        <taxon>Mortierellaceae</taxon>
        <taxon>Mortierella</taxon>
    </lineage>
</organism>
<keyword evidence="2" id="KW-0723">Serine/threonine-protein kinase</keyword>
<dbReference type="GO" id="GO:0005952">
    <property type="term" value="C:cAMP-dependent protein kinase complex"/>
    <property type="evidence" value="ECO:0007669"/>
    <property type="project" value="TreeGrafter"/>
</dbReference>
<dbReference type="InterPro" id="IPR017441">
    <property type="entry name" value="Protein_kinase_ATP_BS"/>
</dbReference>
<evidence type="ECO:0000313" key="14">
    <source>
        <dbReference type="Proteomes" id="UP000726737"/>
    </source>
</evidence>
<feature type="region of interest" description="Disordered" evidence="10">
    <location>
        <begin position="535"/>
        <end position="579"/>
    </location>
</feature>
<reference evidence="13" key="1">
    <citation type="journal article" date="2020" name="Fungal Divers.">
        <title>Resolving the Mortierellaceae phylogeny through synthesis of multi-gene phylogenetics and phylogenomics.</title>
        <authorList>
            <person name="Vandepol N."/>
            <person name="Liber J."/>
            <person name="Desiro A."/>
            <person name="Na H."/>
            <person name="Kennedy M."/>
            <person name="Barry K."/>
            <person name="Grigoriev I.V."/>
            <person name="Miller A.N."/>
            <person name="O'Donnell K."/>
            <person name="Stajich J.E."/>
            <person name="Bonito G."/>
        </authorList>
    </citation>
    <scope>NUCLEOTIDE SEQUENCE</scope>
    <source>
        <strain evidence="13">KOD948</strain>
    </source>
</reference>
<dbReference type="FunFam" id="3.30.200.20:FF:000005">
    <property type="entry name" value="cAMP-dependent protein kinase catalytic subunit"/>
    <property type="match status" value="1"/>
</dbReference>
<keyword evidence="4 9" id="KW-0547">Nucleotide-binding</keyword>
<dbReference type="PROSITE" id="PS00108">
    <property type="entry name" value="PROTEIN_KINASE_ST"/>
    <property type="match status" value="1"/>
</dbReference>
<evidence type="ECO:0000256" key="9">
    <source>
        <dbReference type="PROSITE-ProRule" id="PRU10141"/>
    </source>
</evidence>
<keyword evidence="14" id="KW-1185">Reference proteome</keyword>
<keyword evidence="5" id="KW-0418">Kinase</keyword>
<dbReference type="Gene3D" id="3.30.200.20">
    <property type="entry name" value="Phosphorylase Kinase, domain 1"/>
    <property type="match status" value="1"/>
</dbReference>
<name>A0A9P6PQX3_9FUNG</name>
<comment type="caution">
    <text evidence="13">The sequence shown here is derived from an EMBL/GenBank/DDBJ whole genome shotgun (WGS) entry which is preliminary data.</text>
</comment>
<comment type="catalytic activity">
    <reaction evidence="7">
        <text>L-threonyl-[protein] + ATP = O-phospho-L-threonyl-[protein] + ADP + H(+)</text>
        <dbReference type="Rhea" id="RHEA:46608"/>
        <dbReference type="Rhea" id="RHEA-COMP:11060"/>
        <dbReference type="Rhea" id="RHEA-COMP:11605"/>
        <dbReference type="ChEBI" id="CHEBI:15378"/>
        <dbReference type="ChEBI" id="CHEBI:30013"/>
        <dbReference type="ChEBI" id="CHEBI:30616"/>
        <dbReference type="ChEBI" id="CHEBI:61977"/>
        <dbReference type="ChEBI" id="CHEBI:456216"/>
        <dbReference type="EC" id="2.7.11.11"/>
    </reaction>
</comment>
<dbReference type="GO" id="GO:0004691">
    <property type="term" value="F:cAMP-dependent protein kinase activity"/>
    <property type="evidence" value="ECO:0007669"/>
    <property type="project" value="UniProtKB-EC"/>
</dbReference>
<evidence type="ECO:0000256" key="6">
    <source>
        <dbReference type="ARBA" id="ARBA00022840"/>
    </source>
</evidence>
<feature type="domain" description="AGC-kinase C-terminal" evidence="12">
    <location>
        <begin position="353"/>
        <end position="422"/>
    </location>
</feature>
<evidence type="ECO:0000256" key="5">
    <source>
        <dbReference type="ARBA" id="ARBA00022777"/>
    </source>
</evidence>
<dbReference type="InterPro" id="IPR008271">
    <property type="entry name" value="Ser/Thr_kinase_AS"/>
</dbReference>
<feature type="region of interest" description="Disordered" evidence="10">
    <location>
        <begin position="42"/>
        <end position="72"/>
    </location>
</feature>
<gene>
    <name evidence="13" type="ORF">BG011_008568</name>
</gene>
<feature type="domain" description="Protein kinase" evidence="11">
    <location>
        <begin position="98"/>
        <end position="352"/>
    </location>
</feature>
<evidence type="ECO:0000256" key="8">
    <source>
        <dbReference type="ARBA" id="ARBA00047454"/>
    </source>
</evidence>
<comment type="catalytic activity">
    <reaction evidence="8">
        <text>L-seryl-[protein] + ATP = O-phospho-L-seryl-[protein] + ADP + H(+)</text>
        <dbReference type="Rhea" id="RHEA:17989"/>
        <dbReference type="Rhea" id="RHEA-COMP:9863"/>
        <dbReference type="Rhea" id="RHEA-COMP:11604"/>
        <dbReference type="ChEBI" id="CHEBI:15378"/>
        <dbReference type="ChEBI" id="CHEBI:29999"/>
        <dbReference type="ChEBI" id="CHEBI:30616"/>
        <dbReference type="ChEBI" id="CHEBI:83421"/>
        <dbReference type="ChEBI" id="CHEBI:456216"/>
        <dbReference type="EC" id="2.7.11.11"/>
    </reaction>
</comment>
<dbReference type="SUPFAM" id="SSF56112">
    <property type="entry name" value="Protein kinase-like (PK-like)"/>
    <property type="match status" value="1"/>
</dbReference>